<keyword evidence="4" id="KW-0106">Calcium</keyword>
<dbReference type="AlphaFoldDB" id="A0A1G4MC81"/>
<evidence type="ECO:0000256" key="9">
    <source>
        <dbReference type="SAM" id="Coils"/>
    </source>
</evidence>
<dbReference type="Proteomes" id="UP000190831">
    <property type="component" value="Chromosome E"/>
</dbReference>
<dbReference type="Pfam" id="PF00168">
    <property type="entry name" value="C2"/>
    <property type="match status" value="1"/>
</dbReference>
<evidence type="ECO:0000259" key="11">
    <source>
        <dbReference type="PROSITE" id="PS50008"/>
    </source>
</evidence>
<comment type="catalytic activity">
    <reaction evidence="8">
        <text>a 1,2-diacyl-sn-glycero-3-phospho-(1D-myo-inositol-4,5-bisphosphate) + H2O = 1D-myo-inositol 1,4,5-trisphosphate + a 1,2-diacyl-sn-glycerol + H(+)</text>
        <dbReference type="Rhea" id="RHEA:33179"/>
        <dbReference type="ChEBI" id="CHEBI:15377"/>
        <dbReference type="ChEBI" id="CHEBI:15378"/>
        <dbReference type="ChEBI" id="CHEBI:17815"/>
        <dbReference type="ChEBI" id="CHEBI:58456"/>
        <dbReference type="ChEBI" id="CHEBI:203600"/>
        <dbReference type="EC" id="3.1.4.11"/>
    </reaction>
</comment>
<dbReference type="EC" id="3.1.4.11" evidence="2 8"/>
<dbReference type="Gene3D" id="3.20.20.190">
    <property type="entry name" value="Phosphatidylinositol (PI) phosphodiesterase"/>
    <property type="match status" value="1"/>
</dbReference>
<evidence type="ECO:0000313" key="13">
    <source>
        <dbReference type="EMBL" id="SCW01497.1"/>
    </source>
</evidence>
<dbReference type="GO" id="GO:0051209">
    <property type="term" value="P:release of sequestered calcium ion into cytosol"/>
    <property type="evidence" value="ECO:0007669"/>
    <property type="project" value="TreeGrafter"/>
</dbReference>
<evidence type="ECO:0000256" key="3">
    <source>
        <dbReference type="ARBA" id="ARBA00022801"/>
    </source>
</evidence>
<evidence type="ECO:0000256" key="7">
    <source>
        <dbReference type="ARBA" id="ARBA00023224"/>
    </source>
</evidence>
<dbReference type="SUPFAM" id="SSF51695">
    <property type="entry name" value="PLC-like phosphodiesterases"/>
    <property type="match status" value="1"/>
</dbReference>
<proteinExistence type="predicted"/>
<reference evidence="14" key="1">
    <citation type="submission" date="2016-03" db="EMBL/GenBank/DDBJ databases">
        <authorList>
            <person name="Devillers H."/>
        </authorList>
    </citation>
    <scope>NUCLEOTIDE SEQUENCE [LARGE SCALE GENOMIC DNA]</scope>
</reference>
<evidence type="ECO:0000256" key="4">
    <source>
        <dbReference type="ARBA" id="ARBA00022837"/>
    </source>
</evidence>
<feature type="domain" description="C2" evidence="10">
    <location>
        <begin position="707"/>
        <end position="853"/>
    </location>
</feature>
<dbReference type="SUPFAM" id="SSF49562">
    <property type="entry name" value="C2 domain (Calcium/lipid-binding domain, CaLB)"/>
    <property type="match status" value="1"/>
</dbReference>
<dbReference type="InterPro" id="IPR000909">
    <property type="entry name" value="PLipase_C_PInositol-sp_X_dom"/>
</dbReference>
<keyword evidence="6 8" id="KW-0443">Lipid metabolism</keyword>
<dbReference type="PROSITE" id="PS00018">
    <property type="entry name" value="EF_HAND_1"/>
    <property type="match status" value="1"/>
</dbReference>
<keyword evidence="9" id="KW-0175">Coiled coil</keyword>
<dbReference type="InterPro" id="IPR015359">
    <property type="entry name" value="PLC_EF-hand-like"/>
</dbReference>
<dbReference type="GO" id="GO:0005509">
    <property type="term" value="F:calcium ion binding"/>
    <property type="evidence" value="ECO:0007669"/>
    <property type="project" value="InterPro"/>
</dbReference>
<dbReference type="PROSITE" id="PS50004">
    <property type="entry name" value="C2"/>
    <property type="match status" value="1"/>
</dbReference>
<feature type="domain" description="PI-PLC Y-box" evidence="11">
    <location>
        <begin position="583"/>
        <end position="703"/>
    </location>
</feature>
<keyword evidence="7" id="KW-0807">Transducer</keyword>
<dbReference type="InterPro" id="IPR011992">
    <property type="entry name" value="EF-hand-dom_pair"/>
</dbReference>
<dbReference type="InterPro" id="IPR000008">
    <property type="entry name" value="C2_dom"/>
</dbReference>
<comment type="cofactor">
    <cofactor evidence="1">
        <name>Ca(2+)</name>
        <dbReference type="ChEBI" id="CHEBI:29108"/>
    </cofactor>
</comment>
<dbReference type="FunFam" id="3.20.20.190:FF:000055">
    <property type="entry name" value="Phosphoinositide phospholipase C"/>
    <property type="match status" value="1"/>
</dbReference>
<feature type="coiled-coil region" evidence="9">
    <location>
        <begin position="709"/>
        <end position="736"/>
    </location>
</feature>
<dbReference type="SUPFAM" id="SSF50729">
    <property type="entry name" value="PH domain-like"/>
    <property type="match status" value="1"/>
</dbReference>
<dbReference type="PROSITE" id="PS50222">
    <property type="entry name" value="EF_HAND_2"/>
    <property type="match status" value="1"/>
</dbReference>
<dbReference type="InterPro" id="IPR018247">
    <property type="entry name" value="EF_Hand_1_Ca_BS"/>
</dbReference>
<dbReference type="PROSITE" id="PS50008">
    <property type="entry name" value="PIPLC_Y_DOMAIN"/>
    <property type="match status" value="1"/>
</dbReference>
<dbReference type="STRING" id="4955.A0A1G4MC81"/>
<dbReference type="OMA" id="HWQREMS"/>
<dbReference type="InterPro" id="IPR002048">
    <property type="entry name" value="EF_hand_dom"/>
</dbReference>
<dbReference type="GO" id="GO:0004435">
    <property type="term" value="F:phosphatidylinositol-4,5-bisphosphate phospholipase C activity"/>
    <property type="evidence" value="ECO:0007669"/>
    <property type="project" value="UniProtKB-EC"/>
</dbReference>
<protein>
    <recommendedName>
        <fullName evidence="2 8">Phosphoinositide phospholipase C</fullName>
        <ecNumber evidence="2 8">3.1.4.11</ecNumber>
    </recommendedName>
</protein>
<dbReference type="SMART" id="SM00239">
    <property type="entry name" value="C2"/>
    <property type="match status" value="1"/>
</dbReference>
<dbReference type="Gene3D" id="2.60.40.150">
    <property type="entry name" value="C2 domain"/>
    <property type="match status" value="1"/>
</dbReference>
<keyword evidence="5 8" id="KW-0442">Lipid degradation</keyword>
<evidence type="ECO:0000256" key="8">
    <source>
        <dbReference type="RuleBase" id="RU361133"/>
    </source>
</evidence>
<dbReference type="PRINTS" id="PR00390">
    <property type="entry name" value="PHPHLIPASEC"/>
</dbReference>
<dbReference type="PANTHER" id="PTHR10336:SF36">
    <property type="entry name" value="1-PHOSPHATIDYLINOSITOL 4,5-BISPHOSPHATE PHOSPHODIESTERASE BETA-4"/>
    <property type="match status" value="1"/>
</dbReference>
<dbReference type="Pfam" id="PF09279">
    <property type="entry name" value="EF-hand_like"/>
    <property type="match status" value="1"/>
</dbReference>
<dbReference type="SMART" id="SM00148">
    <property type="entry name" value="PLCXc"/>
    <property type="match status" value="1"/>
</dbReference>
<accession>A0A1G4MC81</accession>
<dbReference type="SMART" id="SM00054">
    <property type="entry name" value="EFh"/>
    <property type="match status" value="1"/>
</dbReference>
<dbReference type="InterPro" id="IPR017946">
    <property type="entry name" value="PLC-like_Pdiesterase_TIM-brl"/>
</dbReference>
<dbReference type="CDD" id="cd16207">
    <property type="entry name" value="EFh_ScPlc1p_like"/>
    <property type="match status" value="1"/>
</dbReference>
<dbReference type="Pfam" id="PF00388">
    <property type="entry name" value="PI-PLC-X"/>
    <property type="match status" value="1"/>
</dbReference>
<evidence type="ECO:0000256" key="6">
    <source>
        <dbReference type="ARBA" id="ARBA00023098"/>
    </source>
</evidence>
<evidence type="ECO:0000313" key="14">
    <source>
        <dbReference type="Proteomes" id="UP000190831"/>
    </source>
</evidence>
<dbReference type="SMART" id="SM00149">
    <property type="entry name" value="PLCYc"/>
    <property type="match status" value="1"/>
</dbReference>
<name>A0A1G4MC81_LACFM</name>
<dbReference type="GO" id="GO:0016042">
    <property type="term" value="P:lipid catabolic process"/>
    <property type="evidence" value="ECO:0007669"/>
    <property type="project" value="UniProtKB-KW"/>
</dbReference>
<dbReference type="GO" id="GO:0048015">
    <property type="term" value="P:phosphatidylinositol-mediated signaling"/>
    <property type="evidence" value="ECO:0007669"/>
    <property type="project" value="TreeGrafter"/>
</dbReference>
<dbReference type="InterPro" id="IPR035892">
    <property type="entry name" value="C2_domain_sf"/>
</dbReference>
<dbReference type="InterPro" id="IPR001711">
    <property type="entry name" value="PLipase_C_Pinositol-sp_Y"/>
</dbReference>
<evidence type="ECO:0000256" key="1">
    <source>
        <dbReference type="ARBA" id="ARBA00001913"/>
    </source>
</evidence>
<evidence type="ECO:0000259" key="12">
    <source>
        <dbReference type="PROSITE" id="PS50222"/>
    </source>
</evidence>
<dbReference type="Gene3D" id="1.10.238.10">
    <property type="entry name" value="EF-hand"/>
    <property type="match status" value="2"/>
</dbReference>
<dbReference type="OrthoDB" id="269822at2759"/>
<organism evidence="13 14">
    <name type="scientific">Lachancea fermentati</name>
    <name type="common">Zygosaccharomyces fermentati</name>
    <dbReference type="NCBI Taxonomy" id="4955"/>
    <lineage>
        <taxon>Eukaryota</taxon>
        <taxon>Fungi</taxon>
        <taxon>Dikarya</taxon>
        <taxon>Ascomycota</taxon>
        <taxon>Saccharomycotina</taxon>
        <taxon>Saccharomycetes</taxon>
        <taxon>Saccharomycetales</taxon>
        <taxon>Saccharomycetaceae</taxon>
        <taxon>Lachancea</taxon>
    </lineage>
</organism>
<dbReference type="PANTHER" id="PTHR10336">
    <property type="entry name" value="PHOSPHOINOSITIDE-SPECIFIC PHOSPHOLIPASE C FAMILY PROTEIN"/>
    <property type="match status" value="1"/>
</dbReference>
<dbReference type="SUPFAM" id="SSF47473">
    <property type="entry name" value="EF-hand"/>
    <property type="match status" value="1"/>
</dbReference>
<evidence type="ECO:0000256" key="2">
    <source>
        <dbReference type="ARBA" id="ARBA00012368"/>
    </source>
</evidence>
<dbReference type="CDD" id="cd08598">
    <property type="entry name" value="PI-PLC1c_yeast"/>
    <property type="match status" value="1"/>
</dbReference>
<evidence type="ECO:0000259" key="10">
    <source>
        <dbReference type="PROSITE" id="PS50004"/>
    </source>
</evidence>
<sequence>MGQAPVDSTLQDREPLNFNIEAERQKATAINKINRSGIISGTRNNSTESIVSNDSTHSSLTRNLRGIFRKTSSFVSGFKSQPDFSDLGPLTYTPSLAPAREFVFQEESPCDDRKLEKLCATLESGIWLTKITRRKRVYYHFTVKNGTICWKDDKHIDLDSIKDIRTGELAKNYIEDYQVPLNYASSWITIIYQVSNKLKALHVIAANQEDFRKFYYGLLGIVSSRRELMKSISVPDSEQFANIHWKANVSFNKVDEERDTLSFADVRKLCSKFNIYCSSEHLEKFFKLADINSNGLLNFEEFRRFVKLLKNREEVNEIWKSLTGSRDYMDFACFSDFLERVQGETCDQAVFEKLFDKFCTNKGILQEEGFLKFLTSQPYIEYHQEDYSKPLNYYFISSSHNTYLLGKQLGENPTVEGYIQVLQQGCRCIEVDIWDGEEGPVVCHGMLTGSIPLKNVLEVIRKYAFITSPFPLILSLEIHCKKENQLITEVLLKELLGSKIFTGRPRSELPSPLELKHRIILKSKKSKIEFTTTTGDITNLISSSTSSSYDSEYDIIPDQGTKRKGMRRLSLSKKIQVSESLLLISAIHGLKFRNFSLPESKTPDHCFSINEKKLESLVKDENQRLAIDKHNRRHLMRVYPHALRYKSSNFNPTKFWRLGVQMVATNWQTHDLGQQVNEAMFQVPYEKNSLWHSGYVLKPHYLQTGIHKASDILELYENLERRAIRLEIDILSAQLLPKTRETKERDFSFNPFVSLAFICDGSPRQSLEVMNGVTYTETSGATSQCKENGFNPIWGTKFKITLKDDKLNFVIFTVKAGDSILATCCLKLEHLKRGYRHLPLYSITGERYIFSTLFIKTNYDSLN</sequence>
<dbReference type="Gene3D" id="2.30.29.30">
    <property type="entry name" value="Pleckstrin-homology domain (PH domain)/Phosphotyrosine-binding domain (PTB)"/>
    <property type="match status" value="1"/>
</dbReference>
<dbReference type="InterPro" id="IPR001192">
    <property type="entry name" value="PI-PLC_fam"/>
</dbReference>
<keyword evidence="14" id="KW-1185">Reference proteome</keyword>
<gene>
    <name evidence="13" type="ORF">LAFE_0E00936G</name>
</gene>
<dbReference type="InterPro" id="IPR037755">
    <property type="entry name" value="Plc1_PH"/>
</dbReference>
<keyword evidence="3 8" id="KW-0378">Hydrolase</keyword>
<dbReference type="CDD" id="cd00275">
    <property type="entry name" value="C2_PLC_like"/>
    <property type="match status" value="1"/>
</dbReference>
<dbReference type="PROSITE" id="PS50007">
    <property type="entry name" value="PIPLC_X_DOMAIN"/>
    <property type="match status" value="1"/>
</dbReference>
<evidence type="ECO:0000256" key="5">
    <source>
        <dbReference type="ARBA" id="ARBA00022963"/>
    </source>
</evidence>
<dbReference type="Pfam" id="PF00387">
    <property type="entry name" value="PI-PLC-Y"/>
    <property type="match status" value="1"/>
</dbReference>
<dbReference type="CDD" id="cd13360">
    <property type="entry name" value="PH_PLC_fungal"/>
    <property type="match status" value="1"/>
</dbReference>
<dbReference type="InterPro" id="IPR011993">
    <property type="entry name" value="PH-like_dom_sf"/>
</dbReference>
<feature type="domain" description="EF-hand" evidence="12">
    <location>
        <begin position="277"/>
        <end position="312"/>
    </location>
</feature>
<dbReference type="EMBL" id="LT598488">
    <property type="protein sequence ID" value="SCW01497.1"/>
    <property type="molecule type" value="Genomic_DNA"/>
</dbReference>